<evidence type="ECO:0000256" key="3">
    <source>
        <dbReference type="ARBA" id="ARBA00022475"/>
    </source>
</evidence>
<dbReference type="PROSITE" id="PS50893">
    <property type="entry name" value="ABC_TRANSPORTER_2"/>
    <property type="match status" value="1"/>
</dbReference>
<keyword evidence="13" id="KW-1185">Reference proteome</keyword>
<reference evidence="10 12" key="2">
    <citation type="submission" date="2020-07" db="EMBL/GenBank/DDBJ databases">
        <title>Identification of Halomonas strains.</title>
        <authorList>
            <person name="Xiao Z."/>
            <person name="Shen J."/>
        </authorList>
    </citation>
    <scope>NUCLEOTIDE SEQUENCE [LARGE SCALE GENOMIC DNA]</scope>
    <source>
        <strain evidence="10 12">DSM 17331</strain>
    </source>
</reference>
<evidence type="ECO:0000256" key="2">
    <source>
        <dbReference type="ARBA" id="ARBA00022448"/>
    </source>
</evidence>
<dbReference type="Proteomes" id="UP000518091">
    <property type="component" value="Unassembled WGS sequence"/>
</dbReference>
<dbReference type="InterPro" id="IPR027417">
    <property type="entry name" value="P-loop_NTPase"/>
</dbReference>
<comment type="caution">
    <text evidence="10">The sequence shown here is derived from an EMBL/GenBank/DDBJ whole genome shotgun (WGS) entry which is preliminary data.</text>
</comment>
<evidence type="ECO:0000313" key="13">
    <source>
        <dbReference type="Proteomes" id="UP000814353"/>
    </source>
</evidence>
<reference evidence="11 13" key="1">
    <citation type="submission" date="2020-05" db="EMBL/GenBank/DDBJ databases">
        <title>Comparative genomic analysis of denitrifying bacteria from Halomonas genus.</title>
        <authorList>
            <person name="Wang L."/>
            <person name="Shao Z."/>
        </authorList>
    </citation>
    <scope>NUCLEOTIDE SEQUENCE [LARGE SCALE GENOMIC DNA]</scope>
    <source>
        <strain evidence="11 13">DSM 17331</strain>
    </source>
</reference>
<accession>A0A7V9W2D4</accession>
<dbReference type="InterPro" id="IPR003593">
    <property type="entry name" value="AAA+_ATPase"/>
</dbReference>
<dbReference type="InterPro" id="IPR050086">
    <property type="entry name" value="MetN_ABC_transporter-like"/>
</dbReference>
<sequence length="272" mass="30018">MLEISKLVKRYGRDEPVLEELDLVVEGSSVVSIVGASGAGKSTMLRCINRLVEPTSGSIRLNGSELVNLRGRELRRARRKIGMVFQGFNLIDRLTVMENVLAGRLGYVNLFQAITRRYPQSDIERAFHLMERVGIAHYANKRADELSGGERQRVGVVRALMQEPEILLADEPTASLDPRTSEQIMKLLQSLASELSLPVLINIHNVAQAKTYTERIVGLRHGKMIFDGAPADFNKEALDAIYGGIEAPEEELVETPSNSAEAGTRGVTHDQA</sequence>
<dbReference type="PANTHER" id="PTHR43166">
    <property type="entry name" value="AMINO ACID IMPORT ATP-BINDING PROTEIN"/>
    <property type="match status" value="1"/>
</dbReference>
<dbReference type="AlphaFoldDB" id="A0A7V9W2D4"/>
<keyword evidence="2" id="KW-0813">Transport</keyword>
<dbReference type="SUPFAM" id="SSF52540">
    <property type="entry name" value="P-loop containing nucleoside triphosphate hydrolases"/>
    <property type="match status" value="1"/>
</dbReference>
<feature type="domain" description="ABC transporter" evidence="9">
    <location>
        <begin position="2"/>
        <end position="246"/>
    </location>
</feature>
<evidence type="ECO:0000256" key="4">
    <source>
        <dbReference type="ARBA" id="ARBA00022741"/>
    </source>
</evidence>
<dbReference type="Pfam" id="PF00005">
    <property type="entry name" value="ABC_tran"/>
    <property type="match status" value="1"/>
</dbReference>
<dbReference type="Proteomes" id="UP000814353">
    <property type="component" value="Unassembled WGS sequence"/>
</dbReference>
<proteinExistence type="predicted"/>
<dbReference type="PROSITE" id="PS00211">
    <property type="entry name" value="ABC_TRANSPORTER_1"/>
    <property type="match status" value="1"/>
</dbReference>
<dbReference type="EMBL" id="JACEFT010000016">
    <property type="protein sequence ID" value="MBA2779808.1"/>
    <property type="molecule type" value="Genomic_DNA"/>
</dbReference>
<feature type="region of interest" description="Disordered" evidence="8">
    <location>
        <begin position="250"/>
        <end position="272"/>
    </location>
</feature>
<dbReference type="NCBIfam" id="TIGR02315">
    <property type="entry name" value="ABC_phnC"/>
    <property type="match status" value="1"/>
</dbReference>
<dbReference type="Gene3D" id="3.40.50.300">
    <property type="entry name" value="P-loop containing nucleotide triphosphate hydrolases"/>
    <property type="match status" value="1"/>
</dbReference>
<evidence type="ECO:0000313" key="11">
    <source>
        <dbReference type="EMBL" id="MCG6662209.1"/>
    </source>
</evidence>
<dbReference type="InterPro" id="IPR017871">
    <property type="entry name" value="ABC_transporter-like_CS"/>
</dbReference>
<organism evidence="10 12">
    <name type="scientific">Billgrantia kenyensis</name>
    <dbReference type="NCBI Taxonomy" id="321266"/>
    <lineage>
        <taxon>Bacteria</taxon>
        <taxon>Pseudomonadati</taxon>
        <taxon>Pseudomonadota</taxon>
        <taxon>Gammaproteobacteria</taxon>
        <taxon>Oceanospirillales</taxon>
        <taxon>Halomonadaceae</taxon>
        <taxon>Billgrantia</taxon>
    </lineage>
</organism>
<evidence type="ECO:0000256" key="5">
    <source>
        <dbReference type="ARBA" id="ARBA00022840"/>
    </source>
</evidence>
<dbReference type="GO" id="GO:0016887">
    <property type="term" value="F:ATP hydrolysis activity"/>
    <property type="evidence" value="ECO:0007669"/>
    <property type="project" value="InterPro"/>
</dbReference>
<keyword evidence="6" id="KW-1278">Translocase</keyword>
<evidence type="ECO:0000256" key="7">
    <source>
        <dbReference type="ARBA" id="ARBA00023136"/>
    </source>
</evidence>
<evidence type="ECO:0000256" key="8">
    <source>
        <dbReference type="SAM" id="MobiDB-lite"/>
    </source>
</evidence>
<keyword evidence="4" id="KW-0547">Nucleotide-binding</keyword>
<dbReference type="PANTHER" id="PTHR43166:SF6">
    <property type="entry name" value="PHOSPHONATES IMPORT ATP-BINDING PROTEIN PHNC"/>
    <property type="match status" value="1"/>
</dbReference>
<dbReference type="SMART" id="SM00382">
    <property type="entry name" value="AAA"/>
    <property type="match status" value="1"/>
</dbReference>
<dbReference type="InterPro" id="IPR003439">
    <property type="entry name" value="ABC_transporter-like_ATP-bd"/>
</dbReference>
<dbReference type="InterPro" id="IPR012693">
    <property type="entry name" value="ABC_transpr_PhnC"/>
</dbReference>
<evidence type="ECO:0000313" key="10">
    <source>
        <dbReference type="EMBL" id="MBA2779808.1"/>
    </source>
</evidence>
<name>A0A7V9W2D4_9GAMM</name>
<dbReference type="GO" id="GO:0005886">
    <property type="term" value="C:plasma membrane"/>
    <property type="evidence" value="ECO:0007669"/>
    <property type="project" value="UniProtKB-SubCell"/>
</dbReference>
<dbReference type="GO" id="GO:0015416">
    <property type="term" value="F:ABC-type phosphonate transporter activity"/>
    <property type="evidence" value="ECO:0007669"/>
    <property type="project" value="InterPro"/>
</dbReference>
<evidence type="ECO:0000313" key="12">
    <source>
        <dbReference type="Proteomes" id="UP000518091"/>
    </source>
</evidence>
<keyword evidence="7" id="KW-0472">Membrane</keyword>
<comment type="subcellular location">
    <subcellularLocation>
        <location evidence="1">Cell inner membrane</location>
        <topology evidence="1">Peripheral membrane protein</topology>
    </subcellularLocation>
</comment>
<dbReference type="EMBL" id="JABFUB010000008">
    <property type="protein sequence ID" value="MCG6662209.1"/>
    <property type="molecule type" value="Genomic_DNA"/>
</dbReference>
<dbReference type="GO" id="GO:0005524">
    <property type="term" value="F:ATP binding"/>
    <property type="evidence" value="ECO:0007669"/>
    <property type="project" value="UniProtKB-KW"/>
</dbReference>
<protein>
    <submittedName>
        <fullName evidence="10">Phosphonate ABC transporter ATP-binding protein</fullName>
    </submittedName>
</protein>
<dbReference type="RefSeq" id="WP_181515280.1">
    <property type="nucleotide sequence ID" value="NZ_JABFUB010000008.1"/>
</dbReference>
<keyword evidence="5 10" id="KW-0067">ATP-binding</keyword>
<evidence type="ECO:0000256" key="6">
    <source>
        <dbReference type="ARBA" id="ARBA00022967"/>
    </source>
</evidence>
<keyword evidence="3" id="KW-1003">Cell membrane</keyword>
<gene>
    <name evidence="10" type="primary">phnC</name>
    <name evidence="10" type="ORF">H1D44_12970</name>
    <name evidence="11" type="ORF">HOP48_11720</name>
</gene>
<evidence type="ECO:0000256" key="1">
    <source>
        <dbReference type="ARBA" id="ARBA00004417"/>
    </source>
</evidence>
<evidence type="ECO:0000259" key="9">
    <source>
        <dbReference type="PROSITE" id="PS50893"/>
    </source>
</evidence>
<dbReference type="CDD" id="cd03256">
    <property type="entry name" value="ABC_PhnC_transporter"/>
    <property type="match status" value="1"/>
</dbReference>